<comment type="subcellular location">
    <subcellularLocation>
        <location evidence="13">Cell membrane</location>
        <topology evidence="13">Single-pass membrane protein</topology>
    </subcellularLocation>
    <subcellularLocation>
        <location evidence="12">Endomembrane system</location>
        <topology evidence="12">Single-pass membrane protein</topology>
    </subcellularLocation>
</comment>
<evidence type="ECO:0000256" key="10">
    <source>
        <dbReference type="ARBA" id="ARBA00023310"/>
    </source>
</evidence>
<dbReference type="Pfam" id="PF00430">
    <property type="entry name" value="ATP-synt_B"/>
    <property type="match status" value="1"/>
</dbReference>
<keyword evidence="9 13" id="KW-0472">Membrane</keyword>
<dbReference type="InterPro" id="IPR005864">
    <property type="entry name" value="ATP_synth_F0_bsu_bac"/>
</dbReference>
<keyword evidence="8 13" id="KW-0406">Ion transport</keyword>
<dbReference type="InterPro" id="IPR028987">
    <property type="entry name" value="ATP_synth_B-like_membr_sf"/>
</dbReference>
<organism evidence="16 17">
    <name type="scientific">Mycoplasmopsis fermentans (strain M64)</name>
    <name type="common">Mycoplasma fermentans</name>
    <dbReference type="NCBI Taxonomy" id="943945"/>
    <lineage>
        <taxon>Bacteria</taxon>
        <taxon>Bacillati</taxon>
        <taxon>Mycoplasmatota</taxon>
        <taxon>Mycoplasmoidales</taxon>
        <taxon>Metamycoplasmataceae</taxon>
        <taxon>Mycoplasmopsis</taxon>
    </lineage>
</organism>
<dbReference type="SUPFAM" id="SSF81573">
    <property type="entry name" value="F1F0 ATP synthase subunit B, membrane domain"/>
    <property type="match status" value="1"/>
</dbReference>
<accession>A0AB32XBE0</accession>
<evidence type="ECO:0000256" key="1">
    <source>
        <dbReference type="ARBA" id="ARBA00005513"/>
    </source>
</evidence>
<feature type="coiled-coil region" evidence="15">
    <location>
        <begin position="71"/>
        <end position="149"/>
    </location>
</feature>
<evidence type="ECO:0000256" key="12">
    <source>
        <dbReference type="ARBA" id="ARBA00037847"/>
    </source>
</evidence>
<dbReference type="PANTHER" id="PTHR33445">
    <property type="entry name" value="ATP SYNTHASE SUBUNIT B', CHLOROPLASTIC"/>
    <property type="match status" value="1"/>
</dbReference>
<keyword evidence="5 13" id="KW-0812">Transmembrane</keyword>
<comment type="similarity">
    <text evidence="1 13 14">Belongs to the ATPase B chain family.</text>
</comment>
<evidence type="ECO:0000256" key="13">
    <source>
        <dbReference type="HAMAP-Rule" id="MF_01398"/>
    </source>
</evidence>
<keyword evidence="15" id="KW-0175">Coiled coil</keyword>
<dbReference type="KEGG" id="mfm:MfeM64YM_0268"/>
<reference evidence="16 17" key="1">
    <citation type="journal article" date="2011" name="J. Bacteriol.">
        <title>Genome sequence of the repetitive-sequence-rich Mycoplasma fermentans strain M64.</title>
        <authorList>
            <person name="Shu H.W."/>
            <person name="Liu T.T."/>
            <person name="Chang H.Y."/>
            <person name="Liu Y.M."/>
            <person name="Wu K.M."/>
            <person name="Shu H.Y."/>
            <person name="Tsai S.F."/>
            <person name="Hsiao K.J."/>
            <person name="Hu W.S."/>
            <person name="Ng W.V."/>
        </authorList>
    </citation>
    <scope>NUCLEOTIDE SEQUENCE [LARGE SCALE GENOMIC DNA]</scope>
    <source>
        <strain evidence="16 17">M64</strain>
    </source>
</reference>
<evidence type="ECO:0000313" key="17">
    <source>
        <dbReference type="Proteomes" id="UP000007473"/>
    </source>
</evidence>
<name>A0AB32XBE0_MYCFM</name>
<dbReference type="EMBL" id="CP002458">
    <property type="protein sequence ID" value="ADV34273.1"/>
    <property type="molecule type" value="Genomic_DNA"/>
</dbReference>
<dbReference type="GO" id="GO:0046961">
    <property type="term" value="F:proton-transporting ATPase activity, rotational mechanism"/>
    <property type="evidence" value="ECO:0007669"/>
    <property type="project" value="TreeGrafter"/>
</dbReference>
<dbReference type="AlphaFoldDB" id="A0AB32XBE0"/>
<evidence type="ECO:0000256" key="7">
    <source>
        <dbReference type="ARBA" id="ARBA00022989"/>
    </source>
</evidence>
<feature type="transmembrane region" description="Helical" evidence="13">
    <location>
        <begin position="33"/>
        <end position="53"/>
    </location>
</feature>
<comment type="function">
    <text evidence="13">Component of the F(0) channel, it forms part of the peripheral stalk, linking F(1) to F(0).</text>
</comment>
<evidence type="ECO:0000256" key="11">
    <source>
        <dbReference type="ARBA" id="ARBA00025198"/>
    </source>
</evidence>
<evidence type="ECO:0000256" key="5">
    <source>
        <dbReference type="ARBA" id="ARBA00022692"/>
    </source>
</evidence>
<protein>
    <recommendedName>
        <fullName evidence="13">ATP synthase subunit b</fullName>
    </recommendedName>
    <alternativeName>
        <fullName evidence="13">ATP synthase F(0) sector subunit b</fullName>
    </alternativeName>
    <alternativeName>
        <fullName evidence="13">ATPase subunit I</fullName>
    </alternativeName>
    <alternativeName>
        <fullName evidence="13">F-type ATPase subunit b</fullName>
        <shortName evidence="13">F-ATPase subunit b</shortName>
    </alternativeName>
</protein>
<keyword evidence="10 13" id="KW-0066">ATP synthesis</keyword>
<dbReference type="GO" id="GO:0045259">
    <property type="term" value="C:proton-transporting ATP synthase complex"/>
    <property type="evidence" value="ECO:0007669"/>
    <property type="project" value="UniProtKB-KW"/>
</dbReference>
<dbReference type="Gene3D" id="1.20.5.620">
    <property type="entry name" value="F1F0 ATP synthase subunit B, membrane domain"/>
    <property type="match status" value="1"/>
</dbReference>
<evidence type="ECO:0000256" key="15">
    <source>
        <dbReference type="SAM" id="Coils"/>
    </source>
</evidence>
<evidence type="ECO:0000256" key="3">
    <source>
        <dbReference type="ARBA" id="ARBA00022475"/>
    </source>
</evidence>
<keyword evidence="7 13" id="KW-1133">Transmembrane helix</keyword>
<dbReference type="InterPro" id="IPR050059">
    <property type="entry name" value="ATP_synthase_B_chain"/>
</dbReference>
<comment type="function">
    <text evidence="11 13">F(1)F(0) ATP synthase produces ATP from ADP in the presence of a proton or sodium gradient. F-type ATPases consist of two structural domains, F(1) containing the extramembraneous catalytic core and F(0) containing the membrane proton channel, linked together by a central stalk and a peripheral stalk. During catalysis, ATP synthesis in the catalytic domain of F(1) is coupled via a rotary mechanism of the central stalk subunits to proton translocation.</text>
</comment>
<evidence type="ECO:0000256" key="2">
    <source>
        <dbReference type="ARBA" id="ARBA00022448"/>
    </source>
</evidence>
<dbReference type="Proteomes" id="UP000007473">
    <property type="component" value="Chromosome"/>
</dbReference>
<dbReference type="InterPro" id="IPR002146">
    <property type="entry name" value="ATP_synth_b/b'su_bac/chlpt"/>
</dbReference>
<dbReference type="GO" id="GO:0046933">
    <property type="term" value="F:proton-transporting ATP synthase activity, rotational mechanism"/>
    <property type="evidence" value="ECO:0007669"/>
    <property type="project" value="UniProtKB-UniRule"/>
</dbReference>
<keyword evidence="2 13" id="KW-0813">Transport</keyword>
<evidence type="ECO:0000256" key="6">
    <source>
        <dbReference type="ARBA" id="ARBA00022781"/>
    </source>
</evidence>
<dbReference type="NCBIfam" id="TIGR01144">
    <property type="entry name" value="ATP_synt_b"/>
    <property type="match status" value="1"/>
</dbReference>
<dbReference type="GO" id="GO:0005886">
    <property type="term" value="C:plasma membrane"/>
    <property type="evidence" value="ECO:0007669"/>
    <property type="project" value="UniProtKB-SubCell"/>
</dbReference>
<dbReference type="GO" id="GO:0012505">
    <property type="term" value="C:endomembrane system"/>
    <property type="evidence" value="ECO:0007669"/>
    <property type="project" value="UniProtKB-SubCell"/>
</dbReference>
<sequence length="182" mass="20635">MLLQNNLIMHTINKSLGTKIEEELNGLFPSVPMLVATLVALAIIILILFFLLYKPIKKSIKARQDYIQSNIDQAKATNDLSKNKLKEANDKLILAHEEANNLVKNAKIRAEKVIISYTAKAKMESKRIIEEAELDIEQQKDSLMEDSKNQIAKAATELSRQILKKEVSKKTESEIIDKFLES</sequence>
<evidence type="ECO:0000256" key="9">
    <source>
        <dbReference type="ARBA" id="ARBA00023136"/>
    </source>
</evidence>
<keyword evidence="3 13" id="KW-1003">Cell membrane</keyword>
<keyword evidence="6 13" id="KW-0375">Hydrogen ion transport</keyword>
<comment type="subunit">
    <text evidence="13">F-type ATPases have 2 components, F(1) - the catalytic core - and F(0) - the membrane proton channel. F(1) has five subunits: alpha(3), beta(3), gamma(1), delta(1), epsilon(1). F(0) has three main subunits: a(1), b(2) and c(10-14). The alpha and beta chains form an alternating ring which encloses part of the gamma chain. F(1) is attached to F(0) by a central stalk formed by the gamma and epsilon chains, while a peripheral stalk is formed by the delta and b chains.</text>
</comment>
<proteinExistence type="inferred from homology"/>
<evidence type="ECO:0000256" key="4">
    <source>
        <dbReference type="ARBA" id="ARBA00022547"/>
    </source>
</evidence>
<dbReference type="HAMAP" id="MF_01398">
    <property type="entry name" value="ATP_synth_b_bprime"/>
    <property type="match status" value="1"/>
</dbReference>
<dbReference type="PANTHER" id="PTHR33445:SF1">
    <property type="entry name" value="ATP SYNTHASE SUBUNIT B"/>
    <property type="match status" value="1"/>
</dbReference>
<evidence type="ECO:0000256" key="14">
    <source>
        <dbReference type="RuleBase" id="RU003848"/>
    </source>
</evidence>
<evidence type="ECO:0000256" key="8">
    <source>
        <dbReference type="ARBA" id="ARBA00023065"/>
    </source>
</evidence>
<dbReference type="CDD" id="cd06503">
    <property type="entry name" value="ATP-synt_Fo_b"/>
    <property type="match status" value="1"/>
</dbReference>
<keyword evidence="4 13" id="KW-0138">CF(0)</keyword>
<gene>
    <name evidence="13 16" type="primary">atpF</name>
    <name evidence="16" type="ordered locus">MfeM64YM_0268</name>
</gene>
<evidence type="ECO:0000313" key="16">
    <source>
        <dbReference type="EMBL" id="ADV34273.1"/>
    </source>
</evidence>